<protein>
    <recommendedName>
        <fullName evidence="3">Flagella basal body P-ring formation protein FlgA C-terminal domain-containing protein</fullName>
    </recommendedName>
</protein>
<comment type="caution">
    <text evidence="1">The sequence shown here is derived from an EMBL/GenBank/DDBJ whole genome shotgun (WGS) entry which is preliminary data.</text>
</comment>
<proteinExistence type="predicted"/>
<evidence type="ECO:0000313" key="1">
    <source>
        <dbReference type="EMBL" id="MCW7553119.1"/>
    </source>
</evidence>
<gene>
    <name evidence="1" type="ORF">NX722_10825</name>
</gene>
<dbReference type="Proteomes" id="UP001209854">
    <property type="component" value="Unassembled WGS sequence"/>
</dbReference>
<dbReference type="Gene3D" id="3.90.1210.10">
    <property type="entry name" value="Antifreeze-like/N-acetylneuraminic acid synthase C-terminal domain"/>
    <property type="match status" value="1"/>
</dbReference>
<dbReference type="CDD" id="cd11614">
    <property type="entry name" value="SAF_CpaB_FlgA_like"/>
    <property type="match status" value="1"/>
</dbReference>
<dbReference type="RefSeq" id="WP_262567981.1">
    <property type="nucleotide sequence ID" value="NZ_JAPFCC010000001.1"/>
</dbReference>
<reference evidence="1 2" key="1">
    <citation type="submission" date="2022-10" db="EMBL/GenBank/DDBJ databases">
        <title>High-quality genome sequences of two octocoral-associated bacteria, Endozoicomonas euniceicola EF212 and Endozoicomonas gorgoniicola PS125.</title>
        <authorList>
            <person name="Chiou Y.-J."/>
            <person name="Chen Y.-H."/>
        </authorList>
    </citation>
    <scope>NUCLEOTIDE SEQUENCE [LARGE SCALE GENOMIC DNA]</scope>
    <source>
        <strain evidence="1 2">PS125</strain>
    </source>
</reference>
<name>A0ABT3MUR2_9GAMM</name>
<dbReference type="EMBL" id="JAPFCC010000001">
    <property type="protein sequence ID" value="MCW7553119.1"/>
    <property type="molecule type" value="Genomic_DNA"/>
</dbReference>
<keyword evidence="2" id="KW-1185">Reference proteome</keyword>
<evidence type="ECO:0000313" key="2">
    <source>
        <dbReference type="Proteomes" id="UP001209854"/>
    </source>
</evidence>
<organism evidence="1 2">
    <name type="scientific">Endozoicomonas gorgoniicola</name>
    <dbReference type="NCBI Taxonomy" id="1234144"/>
    <lineage>
        <taxon>Bacteria</taxon>
        <taxon>Pseudomonadati</taxon>
        <taxon>Pseudomonadota</taxon>
        <taxon>Gammaproteobacteria</taxon>
        <taxon>Oceanospirillales</taxon>
        <taxon>Endozoicomonadaceae</taxon>
        <taxon>Endozoicomonas</taxon>
    </lineage>
</organism>
<sequence>MPFVTHSFRLFFILSMLLLIAGNCRSESFSKQVVYASTAFLNARAKELADSLEASYFKVTVEAPPKRIKLPLCPGTPEIKLVTPLAPGRQSLKVTCRERDNQSLLLHASISLFLPVLTSTDRIRRGSKVTEANSNWQAHDISHLKQGYFRDINQLESLHAVETIKPNRVLTPVMFLPDQDAAVRLPGP</sequence>
<evidence type="ECO:0008006" key="3">
    <source>
        <dbReference type="Google" id="ProtNLM"/>
    </source>
</evidence>
<accession>A0ABT3MUR2</accession>